<accession>A0A9P8LG32</accession>
<sequence length="634" mass="71446">MAEPHGSVPTQEAITSDSTDELPAGPESPKELHKLTPEELEERLEESELQALVEKYASDCKRQSARQASKLQTDLRLLRTSAEPLNIRKWLPPELVEQILHLVSQDIRNGNFRPEPGSSSKQKTSGQEDLIAKLWTLKLALLALGFPEQNAKEALQQVLENVSVTGDPIPASKDSIWGLSQALEWLALTCEQSELPGYDGRQQQDTPSETPQSSRASTPSLGPPEKWDAVAERVPPSVLGPILPFQDKLLVSEAIDMSGGVPEDAQSKDYGHANDQESDLEPEELITIYLSLKSQLYELQPHLVHPFSSKTNKSKLPRPSHLVDEDLPTQEIKRLLKKLKKIESDVLFDQHEADEQWAKRRIEIERKDKTRRKPWSQPIKIHSVTGLSLDATGEISQTSHESVPASPALVHECEDSSQDEDDYGIGMLGELLTSSPDTLVEPRSEPPGVVVNASKDPSVTIRDFGKWTGVSPRRVLEEACRARSTTFEMTTISTPNSAQSESYISVVALFTVFHASQKEDKVYLRLSSVWRDLWREFVEAYNDWIDKADRDELKNIKTLVQTKLEKEDNEGVILTKAFQKRNATTNDRGSRNQRDTEVAIRGNKTSEELKELWRQKSSTYNFRMMLVGFFHPYF</sequence>
<evidence type="ECO:0000256" key="1">
    <source>
        <dbReference type="SAM" id="MobiDB-lite"/>
    </source>
</evidence>
<dbReference type="AlphaFoldDB" id="A0A9P8LG32"/>
<feature type="region of interest" description="Disordered" evidence="1">
    <location>
        <begin position="196"/>
        <end position="227"/>
    </location>
</feature>
<organism evidence="2 3">
    <name type="scientific">Trichoglossum hirsutum</name>
    <dbReference type="NCBI Taxonomy" id="265104"/>
    <lineage>
        <taxon>Eukaryota</taxon>
        <taxon>Fungi</taxon>
        <taxon>Dikarya</taxon>
        <taxon>Ascomycota</taxon>
        <taxon>Pezizomycotina</taxon>
        <taxon>Geoglossomycetes</taxon>
        <taxon>Geoglossales</taxon>
        <taxon>Geoglossaceae</taxon>
        <taxon>Trichoglossum</taxon>
    </lineage>
</organism>
<protein>
    <submittedName>
        <fullName evidence="2">Uncharacterized protein</fullName>
    </submittedName>
</protein>
<feature type="compositionally biased region" description="Polar residues" evidence="1">
    <location>
        <begin position="8"/>
        <end position="17"/>
    </location>
</feature>
<reference evidence="2" key="1">
    <citation type="submission" date="2021-03" db="EMBL/GenBank/DDBJ databases">
        <title>Comparative genomics and phylogenomic investigation of the class Geoglossomycetes provide insights into ecological specialization and systematics.</title>
        <authorList>
            <person name="Melie T."/>
            <person name="Pirro S."/>
            <person name="Miller A.N."/>
            <person name="Quandt A."/>
        </authorList>
    </citation>
    <scope>NUCLEOTIDE SEQUENCE</scope>
    <source>
        <strain evidence="2">CAQ_001_2017</strain>
    </source>
</reference>
<proteinExistence type="predicted"/>
<feature type="compositionally biased region" description="Basic and acidic residues" evidence="1">
    <location>
        <begin position="28"/>
        <end position="37"/>
    </location>
</feature>
<feature type="compositionally biased region" description="Polar residues" evidence="1">
    <location>
        <begin position="201"/>
        <end position="220"/>
    </location>
</feature>
<gene>
    <name evidence="2" type="ORF">GP486_001973</name>
</gene>
<dbReference type="Proteomes" id="UP000750711">
    <property type="component" value="Unassembled WGS sequence"/>
</dbReference>
<feature type="compositionally biased region" description="Acidic residues" evidence="1">
    <location>
        <begin position="38"/>
        <end position="47"/>
    </location>
</feature>
<dbReference type="EMBL" id="JAGHQM010000200">
    <property type="protein sequence ID" value="KAH0563455.1"/>
    <property type="molecule type" value="Genomic_DNA"/>
</dbReference>
<feature type="region of interest" description="Disordered" evidence="1">
    <location>
        <begin position="1"/>
        <end position="47"/>
    </location>
</feature>
<comment type="caution">
    <text evidence="2">The sequence shown here is derived from an EMBL/GenBank/DDBJ whole genome shotgun (WGS) entry which is preliminary data.</text>
</comment>
<evidence type="ECO:0000313" key="3">
    <source>
        <dbReference type="Proteomes" id="UP000750711"/>
    </source>
</evidence>
<evidence type="ECO:0000313" key="2">
    <source>
        <dbReference type="EMBL" id="KAH0563455.1"/>
    </source>
</evidence>
<name>A0A9P8LG32_9PEZI</name>
<keyword evidence="3" id="KW-1185">Reference proteome</keyword>